<dbReference type="Pfam" id="PF00350">
    <property type="entry name" value="Dynamin_N"/>
    <property type="match status" value="1"/>
</dbReference>
<evidence type="ECO:0000259" key="5">
    <source>
        <dbReference type="PROSITE" id="PS51718"/>
    </source>
</evidence>
<dbReference type="PRINTS" id="PR00195">
    <property type="entry name" value="DYNAMIN"/>
</dbReference>
<dbReference type="Gene3D" id="1.20.120.1240">
    <property type="entry name" value="Dynamin, middle domain"/>
    <property type="match status" value="1"/>
</dbReference>
<accession>A0ABD0Z8V3</accession>
<evidence type="ECO:0008006" key="8">
    <source>
        <dbReference type="Google" id="ProtNLM"/>
    </source>
</evidence>
<dbReference type="InterPro" id="IPR027417">
    <property type="entry name" value="P-loop_NTPase"/>
</dbReference>
<dbReference type="SMART" id="SM00302">
    <property type="entry name" value="GED"/>
    <property type="match status" value="1"/>
</dbReference>
<gene>
    <name evidence="6" type="ORF">AAG570_000159</name>
</gene>
<dbReference type="AlphaFoldDB" id="A0ABD0Z8V3"/>
<dbReference type="Pfam" id="PF01031">
    <property type="entry name" value="Dynamin_M"/>
    <property type="match status" value="1"/>
</dbReference>
<dbReference type="InterPro" id="IPR019762">
    <property type="entry name" value="Dynamin_GTPase_CS"/>
</dbReference>
<keyword evidence="1 3" id="KW-0547">Nucleotide-binding</keyword>
<dbReference type="GO" id="GO:0005525">
    <property type="term" value="F:GTP binding"/>
    <property type="evidence" value="ECO:0007669"/>
    <property type="project" value="UniProtKB-KW"/>
</dbReference>
<dbReference type="SUPFAM" id="SSF52540">
    <property type="entry name" value="P-loop containing nucleoside triphosphate hydrolases"/>
    <property type="match status" value="1"/>
</dbReference>
<keyword evidence="2 3" id="KW-0342">GTP-binding</keyword>
<dbReference type="Gene3D" id="3.40.50.300">
    <property type="entry name" value="P-loop containing nucleotide triphosphate hydrolases"/>
    <property type="match status" value="1"/>
</dbReference>
<dbReference type="InterPro" id="IPR030381">
    <property type="entry name" value="G_DYNAMIN_dom"/>
</dbReference>
<evidence type="ECO:0000256" key="3">
    <source>
        <dbReference type="RuleBase" id="RU003932"/>
    </source>
</evidence>
<comment type="caution">
    <text evidence="6">The sequence shown here is derived from an EMBL/GenBank/DDBJ whole genome shotgun (WGS) entry which is preliminary data.</text>
</comment>
<feature type="domain" description="GED" evidence="4">
    <location>
        <begin position="510"/>
        <end position="601"/>
    </location>
</feature>
<evidence type="ECO:0000313" key="7">
    <source>
        <dbReference type="Proteomes" id="UP001558652"/>
    </source>
</evidence>
<evidence type="ECO:0000259" key="4">
    <source>
        <dbReference type="PROSITE" id="PS51388"/>
    </source>
</evidence>
<dbReference type="PROSITE" id="PS51718">
    <property type="entry name" value="G_DYNAMIN_2"/>
    <property type="match status" value="1"/>
</dbReference>
<dbReference type="InterPro" id="IPR045063">
    <property type="entry name" value="Dynamin_N"/>
</dbReference>
<dbReference type="PANTHER" id="PTHR11566">
    <property type="entry name" value="DYNAMIN"/>
    <property type="match status" value="1"/>
</dbReference>
<sequence>MDRILVVVNKLQEVFSIVGAESLQLPQIVVVGAQSSGKSSVLESLVGRSFLPRGTGVVTRRPLILQLLQCEKEDSGDWAVFSHMKDKLFTDFEEVRKEVEAETERKAGANMGICSEPIILKIYSDRLLNLTMVDLPGLTKVPVGDQPPDVETMVRELVLKYVENPNSIILALVTANTDMVTSESLKLAREVDPRGERTLAVVTKLDLMDAGTDATDILCGRVIPVRLGIVGVVNRSHKDFQEGKSIKDAITDEAIFLHKKYPTIASRHGTAYLARKLQSLLLNHIKNCLPELKSRVNSSLAHYQTTLFSFGKPVDNPNQALLEILAKFAGAYCSTIQGNYKDLEMKELGGGARISYIFHETFGRTLDNVDPLVGFNRVAIMTAMRNAAGAKPTLFVPEICFELLVKKQIKKLESPSMRCVELVYEEMERIIENCGSDCSLDLIRFPNLHEEIVNVVGKLLKSRLPVTNDFVQKTIGIQAAYVNTAHPDLVSLVHRPTPEGVHMPDVPLDCIIIERLITCYFNIVKKTVQDCVPKAIMHFLVNYVMDHLLSELVAHLYAPGKVEYLLEESKIIDRNRKEANEMYRALENANKIISEIKDTTLL</sequence>
<proteinExistence type="inferred from homology"/>
<dbReference type="Proteomes" id="UP001558652">
    <property type="component" value="Unassembled WGS sequence"/>
</dbReference>
<organism evidence="6 7">
    <name type="scientific">Ranatra chinensis</name>
    <dbReference type="NCBI Taxonomy" id="642074"/>
    <lineage>
        <taxon>Eukaryota</taxon>
        <taxon>Metazoa</taxon>
        <taxon>Ecdysozoa</taxon>
        <taxon>Arthropoda</taxon>
        <taxon>Hexapoda</taxon>
        <taxon>Insecta</taxon>
        <taxon>Pterygota</taxon>
        <taxon>Neoptera</taxon>
        <taxon>Paraneoptera</taxon>
        <taxon>Hemiptera</taxon>
        <taxon>Heteroptera</taxon>
        <taxon>Panheteroptera</taxon>
        <taxon>Nepomorpha</taxon>
        <taxon>Nepidae</taxon>
        <taxon>Ranatrinae</taxon>
        <taxon>Ranatra</taxon>
    </lineage>
</organism>
<dbReference type="InterPro" id="IPR022812">
    <property type="entry name" value="Dynamin"/>
</dbReference>
<dbReference type="PROSITE" id="PS51388">
    <property type="entry name" value="GED"/>
    <property type="match status" value="1"/>
</dbReference>
<dbReference type="InterPro" id="IPR003130">
    <property type="entry name" value="GED"/>
</dbReference>
<name>A0ABD0Z8V3_9HEMI</name>
<dbReference type="CDD" id="cd08771">
    <property type="entry name" value="DLP_1"/>
    <property type="match status" value="1"/>
</dbReference>
<dbReference type="InterPro" id="IPR000375">
    <property type="entry name" value="Dynamin_stalk"/>
</dbReference>
<dbReference type="InterPro" id="IPR001401">
    <property type="entry name" value="Dynamin_GTPase"/>
</dbReference>
<dbReference type="PROSITE" id="PS00410">
    <property type="entry name" value="G_DYNAMIN_1"/>
    <property type="match status" value="1"/>
</dbReference>
<dbReference type="SMART" id="SM00053">
    <property type="entry name" value="DYNc"/>
    <property type="match status" value="1"/>
</dbReference>
<dbReference type="PANTHER" id="PTHR11566:SF21">
    <property type="entry name" value="DYNAMIN RELATED PROTEIN 1, ISOFORM A"/>
    <property type="match status" value="1"/>
</dbReference>
<evidence type="ECO:0000256" key="1">
    <source>
        <dbReference type="ARBA" id="ARBA00022741"/>
    </source>
</evidence>
<evidence type="ECO:0000313" key="6">
    <source>
        <dbReference type="EMBL" id="KAL1140227.1"/>
    </source>
</evidence>
<evidence type="ECO:0000256" key="2">
    <source>
        <dbReference type="ARBA" id="ARBA00023134"/>
    </source>
</evidence>
<keyword evidence="7" id="KW-1185">Reference proteome</keyword>
<dbReference type="InterPro" id="IPR020850">
    <property type="entry name" value="GED_dom"/>
</dbReference>
<reference evidence="6 7" key="1">
    <citation type="submission" date="2024-07" db="EMBL/GenBank/DDBJ databases">
        <title>Chromosome-level genome assembly of the water stick insect Ranatra chinensis (Heteroptera: Nepidae).</title>
        <authorList>
            <person name="Liu X."/>
        </authorList>
    </citation>
    <scope>NUCLEOTIDE SEQUENCE [LARGE SCALE GENOMIC DNA]</scope>
    <source>
        <strain evidence="6">Cailab_2021Rc</strain>
        <tissue evidence="6">Muscle</tissue>
    </source>
</reference>
<comment type="similarity">
    <text evidence="3">Belongs to the TRAFAC class dynamin-like GTPase superfamily. Dynamin/Fzo/YdjA family.</text>
</comment>
<dbReference type="Pfam" id="PF02212">
    <property type="entry name" value="GED"/>
    <property type="match status" value="1"/>
</dbReference>
<feature type="domain" description="Dynamin-type G" evidence="5">
    <location>
        <begin position="22"/>
        <end position="290"/>
    </location>
</feature>
<dbReference type="FunFam" id="1.20.120.1240:FF:000001">
    <property type="entry name" value="Dynamin 1 like"/>
    <property type="match status" value="1"/>
</dbReference>
<protein>
    <recommendedName>
        <fullName evidence="8">Dynamin-1-like protein</fullName>
    </recommendedName>
</protein>
<dbReference type="EMBL" id="JBFDAA010000001">
    <property type="protein sequence ID" value="KAL1140227.1"/>
    <property type="molecule type" value="Genomic_DNA"/>
</dbReference>
<dbReference type="FunFam" id="3.40.50.300:FF:001027">
    <property type="entry name" value="dynamin-related protein 3A"/>
    <property type="match status" value="1"/>
</dbReference>